<evidence type="ECO:0000313" key="1">
    <source>
        <dbReference type="EMBL" id="PXF44056.1"/>
    </source>
</evidence>
<dbReference type="AlphaFoldDB" id="A0A2V3IPP6"/>
<reference evidence="1 2" key="1">
    <citation type="journal article" date="2018" name="Mol. Biol. Evol.">
        <title>Analysis of the draft genome of the red seaweed Gracilariopsis chorda provides insights into genome size evolution in Rhodophyta.</title>
        <authorList>
            <person name="Lee J."/>
            <person name="Yang E.C."/>
            <person name="Graf L."/>
            <person name="Yang J.H."/>
            <person name="Qiu H."/>
            <person name="Zel Zion U."/>
            <person name="Chan C.X."/>
            <person name="Stephens T.G."/>
            <person name="Weber A.P.M."/>
            <person name="Boo G.H."/>
            <person name="Boo S.M."/>
            <person name="Kim K.M."/>
            <person name="Shin Y."/>
            <person name="Jung M."/>
            <person name="Lee S.J."/>
            <person name="Yim H.S."/>
            <person name="Lee J.H."/>
            <person name="Bhattacharya D."/>
            <person name="Yoon H.S."/>
        </authorList>
    </citation>
    <scope>NUCLEOTIDE SEQUENCE [LARGE SCALE GENOMIC DNA]</scope>
    <source>
        <strain evidence="1 2">SKKU-2015</strain>
        <tissue evidence="1">Whole body</tissue>
    </source>
</reference>
<dbReference type="EMBL" id="NBIV01000102">
    <property type="protein sequence ID" value="PXF44056.1"/>
    <property type="molecule type" value="Genomic_DNA"/>
</dbReference>
<accession>A0A2V3IPP6</accession>
<keyword evidence="2" id="KW-1185">Reference proteome</keyword>
<gene>
    <name evidence="1" type="ORF">BWQ96_06137</name>
</gene>
<proteinExistence type="predicted"/>
<sequence length="52" mass="5959">MTNMIAAVAARIFAVYVRADLNLSDVFQILEWLSIVPYLISTYFDVFELPDC</sequence>
<dbReference type="Proteomes" id="UP000247409">
    <property type="component" value="Unassembled WGS sequence"/>
</dbReference>
<name>A0A2V3IPP6_9FLOR</name>
<organism evidence="1 2">
    <name type="scientific">Gracilariopsis chorda</name>
    <dbReference type="NCBI Taxonomy" id="448386"/>
    <lineage>
        <taxon>Eukaryota</taxon>
        <taxon>Rhodophyta</taxon>
        <taxon>Florideophyceae</taxon>
        <taxon>Rhodymeniophycidae</taxon>
        <taxon>Gracilariales</taxon>
        <taxon>Gracilariaceae</taxon>
        <taxon>Gracilariopsis</taxon>
    </lineage>
</organism>
<protein>
    <submittedName>
        <fullName evidence="1">Uncharacterized protein</fullName>
    </submittedName>
</protein>
<evidence type="ECO:0000313" key="2">
    <source>
        <dbReference type="Proteomes" id="UP000247409"/>
    </source>
</evidence>
<comment type="caution">
    <text evidence="1">The sequence shown here is derived from an EMBL/GenBank/DDBJ whole genome shotgun (WGS) entry which is preliminary data.</text>
</comment>